<sequence>MKKIWILILCLALVGVAIYFVVRYLFYDISSRGVVPAFKSTGKDIQQFLPQDSKMYYPFSVTKGYKIDVFANTGRNLPRAFAFDTNGTLLVSSTTQGKVIALPDKDNNGKADEQVVVISNLNKPHGIAFDGDELYIAETDKVVKYSYNPTDYLATGGETIVNLPAGGRHFTRTIKIFNNKLYISVGSSCDTCVETDWRRASILVSNLDGSGFKVFAKGLRNTVFFTFDDNGNMWGNDMGRDNLGESLPPDELNLISEGKDYGWPYCYGDRIRDSKFMQSEKAVYCSTTETPIYKYPAHVAPLGITFIKSTQFSPIENNSLLVSFHGSTNSNTLVGYKIIYSPVLAGSVGESSNFLTGFLQDKDVLGRPVDLIFDVNGNLYISDDYAGLVYIYSKQ</sequence>
<dbReference type="PANTHER" id="PTHR33546:SF1">
    <property type="entry name" value="LARGE, MULTIFUNCTIONAL SECRETED PROTEIN"/>
    <property type="match status" value="1"/>
</dbReference>
<evidence type="ECO:0000259" key="2">
    <source>
        <dbReference type="Pfam" id="PF22807"/>
    </source>
</evidence>
<evidence type="ECO:0000313" key="3">
    <source>
        <dbReference type="EMBL" id="OGM11259.1"/>
    </source>
</evidence>
<dbReference type="AlphaFoldDB" id="A0A1F7X913"/>
<feature type="transmembrane region" description="Helical" evidence="1">
    <location>
        <begin position="5"/>
        <end position="26"/>
    </location>
</feature>
<proteinExistence type="predicted"/>
<dbReference type="Gene3D" id="2.120.10.30">
    <property type="entry name" value="TolB, C-terminal domain"/>
    <property type="match status" value="1"/>
</dbReference>
<dbReference type="STRING" id="1802481.A2W13_00835"/>
<feature type="domain" description="Pyrroloquinoline quinone-dependent pyranose dehydrogenase beta-propeller" evidence="2">
    <location>
        <begin position="60"/>
        <end position="393"/>
    </location>
</feature>
<reference evidence="3 4" key="1">
    <citation type="journal article" date="2016" name="Nat. Commun.">
        <title>Thousands of microbial genomes shed light on interconnected biogeochemical processes in an aquifer system.</title>
        <authorList>
            <person name="Anantharaman K."/>
            <person name="Brown C.T."/>
            <person name="Hug L.A."/>
            <person name="Sharon I."/>
            <person name="Castelle C.J."/>
            <person name="Probst A.J."/>
            <person name="Thomas B.C."/>
            <person name="Singh A."/>
            <person name="Wilkins M.J."/>
            <person name="Karaoz U."/>
            <person name="Brodie E.L."/>
            <person name="Williams K.H."/>
            <person name="Hubbard S.S."/>
            <person name="Banfield J.F."/>
        </authorList>
    </citation>
    <scope>NUCLEOTIDE SEQUENCE [LARGE SCALE GENOMIC DNA]</scope>
</reference>
<name>A0A1F7X913_9BACT</name>
<dbReference type="PANTHER" id="PTHR33546">
    <property type="entry name" value="LARGE, MULTIFUNCTIONAL SECRETED PROTEIN-RELATED"/>
    <property type="match status" value="1"/>
</dbReference>
<dbReference type="Pfam" id="PF22807">
    <property type="entry name" value="TrAA12"/>
    <property type="match status" value="1"/>
</dbReference>
<dbReference type="InterPro" id="IPR054539">
    <property type="entry name" value="Beta-prop_PDH"/>
</dbReference>
<dbReference type="Proteomes" id="UP000178533">
    <property type="component" value="Unassembled WGS sequence"/>
</dbReference>
<dbReference type="InterPro" id="IPR011042">
    <property type="entry name" value="6-blade_b-propeller_TolB-like"/>
</dbReference>
<keyword evidence="1" id="KW-1133">Transmembrane helix</keyword>
<keyword evidence="1" id="KW-0812">Transmembrane</keyword>
<keyword evidence="1" id="KW-0472">Membrane</keyword>
<evidence type="ECO:0000256" key="1">
    <source>
        <dbReference type="SAM" id="Phobius"/>
    </source>
</evidence>
<organism evidence="3 4">
    <name type="scientific">Candidatus Woesebacteria bacterium RBG_16_36_11</name>
    <dbReference type="NCBI Taxonomy" id="1802481"/>
    <lineage>
        <taxon>Bacteria</taxon>
        <taxon>Candidatus Woeseibacteriota</taxon>
    </lineage>
</organism>
<accession>A0A1F7X913</accession>
<dbReference type="InterPro" id="IPR011041">
    <property type="entry name" value="Quinoprot_gluc/sorb_DH_b-prop"/>
</dbReference>
<gene>
    <name evidence="3" type="ORF">A2W13_00835</name>
</gene>
<comment type="caution">
    <text evidence="3">The sequence shown here is derived from an EMBL/GenBank/DDBJ whole genome shotgun (WGS) entry which is preliminary data.</text>
</comment>
<evidence type="ECO:0000313" key="4">
    <source>
        <dbReference type="Proteomes" id="UP000178533"/>
    </source>
</evidence>
<protein>
    <recommendedName>
        <fullName evidence="2">Pyrroloquinoline quinone-dependent pyranose dehydrogenase beta-propeller domain-containing protein</fullName>
    </recommendedName>
</protein>
<dbReference type="SUPFAM" id="SSF50952">
    <property type="entry name" value="Soluble quinoprotein glucose dehydrogenase"/>
    <property type="match status" value="1"/>
</dbReference>
<dbReference type="EMBL" id="MGFT01000028">
    <property type="protein sequence ID" value="OGM11259.1"/>
    <property type="molecule type" value="Genomic_DNA"/>
</dbReference>